<comment type="caution">
    <text evidence="1">The sequence shown here is derived from an EMBL/GenBank/DDBJ whole genome shotgun (WGS) entry which is preliminary data.</text>
</comment>
<dbReference type="InterPro" id="IPR036287">
    <property type="entry name" value="Rv1873-like_sf"/>
</dbReference>
<dbReference type="Pfam" id="PF08837">
    <property type="entry name" value="DUF1810"/>
    <property type="match status" value="1"/>
</dbReference>
<sequence length="144" mass="16095">MSLQRFITAQNNTYADALNEISNGKKQSHWMWFIFPQLTGLGRSETANFYGLADLQEAHEYLKHPLLGGRLREITGALNSQSGRDAHAIFGSPDNLKLQSSLTLFALADGSAESVFTEALAKFFNSEPDQRTLEILNYNQPDRS</sequence>
<reference evidence="1 2" key="1">
    <citation type="submission" date="2020-08" db="EMBL/GenBank/DDBJ databases">
        <title>A Genomic Blueprint of the Chicken Gut Microbiome.</title>
        <authorList>
            <person name="Gilroy R."/>
            <person name="Ravi A."/>
            <person name="Getino M."/>
            <person name="Pursley I."/>
            <person name="Horton D.L."/>
            <person name="Alikhan N.-F."/>
            <person name="Baker D."/>
            <person name="Gharbi K."/>
            <person name="Hall N."/>
            <person name="Watson M."/>
            <person name="Adriaenssens E.M."/>
            <person name="Foster-Nyarko E."/>
            <person name="Jarju S."/>
            <person name="Secka A."/>
            <person name="Antonio M."/>
            <person name="Oren A."/>
            <person name="Chaudhuri R."/>
            <person name="La Ragione R.M."/>
            <person name="Hildebrand F."/>
            <person name="Pallen M.J."/>
        </authorList>
    </citation>
    <scope>NUCLEOTIDE SEQUENCE [LARGE SCALE GENOMIC DNA]</scope>
    <source>
        <strain evidence="1 2">Sa1CVA4</strain>
    </source>
</reference>
<dbReference type="Proteomes" id="UP000626242">
    <property type="component" value="Unassembled WGS sequence"/>
</dbReference>
<accession>A0ABR8WMF2</accession>
<gene>
    <name evidence="1" type="ORF">H9628_06280</name>
</gene>
<dbReference type="SUPFAM" id="SSF140736">
    <property type="entry name" value="Rv1873-like"/>
    <property type="match status" value="1"/>
</dbReference>
<name>A0ABR8WMF2_9FLAO</name>
<dbReference type="RefSeq" id="WP_251833269.1">
    <property type="nucleotide sequence ID" value="NZ_JACSPS010000002.1"/>
</dbReference>
<dbReference type="PIRSF" id="PIRSF008546">
    <property type="entry name" value="UCP008546"/>
    <property type="match status" value="1"/>
</dbReference>
<proteinExistence type="predicted"/>
<protein>
    <submittedName>
        <fullName evidence="1">DUF1810 domain-containing protein</fullName>
    </submittedName>
</protein>
<dbReference type="Gene3D" id="1.25.40.380">
    <property type="entry name" value="Protein of unknown function DUF1810"/>
    <property type="match status" value="1"/>
</dbReference>
<organism evidence="1 2">
    <name type="scientific">Kaistella pullorum</name>
    <dbReference type="NCBI Taxonomy" id="2763074"/>
    <lineage>
        <taxon>Bacteria</taxon>
        <taxon>Pseudomonadati</taxon>
        <taxon>Bacteroidota</taxon>
        <taxon>Flavobacteriia</taxon>
        <taxon>Flavobacteriales</taxon>
        <taxon>Weeksellaceae</taxon>
        <taxon>Chryseobacterium group</taxon>
        <taxon>Kaistella</taxon>
    </lineage>
</organism>
<dbReference type="InterPro" id="IPR014937">
    <property type="entry name" value="DUF1810"/>
</dbReference>
<evidence type="ECO:0000313" key="2">
    <source>
        <dbReference type="Proteomes" id="UP000626242"/>
    </source>
</evidence>
<keyword evidence="2" id="KW-1185">Reference proteome</keyword>
<evidence type="ECO:0000313" key="1">
    <source>
        <dbReference type="EMBL" id="MBD8018072.1"/>
    </source>
</evidence>
<dbReference type="EMBL" id="JACSPS010000002">
    <property type="protein sequence ID" value="MBD8018072.1"/>
    <property type="molecule type" value="Genomic_DNA"/>
</dbReference>